<dbReference type="Pfam" id="PF12234">
    <property type="entry name" value="Rav1p_C"/>
    <property type="match status" value="1"/>
</dbReference>
<dbReference type="SUPFAM" id="SSF50978">
    <property type="entry name" value="WD40 repeat-like"/>
    <property type="match status" value="2"/>
</dbReference>
<feature type="compositionally biased region" description="Pro residues" evidence="1">
    <location>
        <begin position="1305"/>
        <end position="1317"/>
    </location>
</feature>
<dbReference type="InterPro" id="IPR036322">
    <property type="entry name" value="WD40_repeat_dom_sf"/>
</dbReference>
<dbReference type="Proteomes" id="UP000266188">
    <property type="component" value="Unassembled WGS sequence"/>
</dbReference>
<feature type="region of interest" description="Disordered" evidence="1">
    <location>
        <begin position="1293"/>
        <end position="1333"/>
    </location>
</feature>
<dbReference type="EMBL" id="MVGC01000060">
    <property type="protein sequence ID" value="RJE25035.1"/>
    <property type="molecule type" value="Genomic_DNA"/>
</dbReference>
<accession>A0A3A3A4U7</accession>
<organism evidence="3 4">
    <name type="scientific">Aspergillus sclerotialis</name>
    <dbReference type="NCBI Taxonomy" id="2070753"/>
    <lineage>
        <taxon>Eukaryota</taxon>
        <taxon>Fungi</taxon>
        <taxon>Dikarya</taxon>
        <taxon>Ascomycota</taxon>
        <taxon>Pezizomycotina</taxon>
        <taxon>Eurotiomycetes</taxon>
        <taxon>Eurotiomycetidae</taxon>
        <taxon>Eurotiales</taxon>
        <taxon>Aspergillaceae</taxon>
        <taxon>Aspergillus</taxon>
        <taxon>Aspergillus subgen. Polypaecilum</taxon>
    </lineage>
</organism>
<evidence type="ECO:0000313" key="4">
    <source>
        <dbReference type="Proteomes" id="UP000266188"/>
    </source>
</evidence>
<dbReference type="SMART" id="SM00320">
    <property type="entry name" value="WD40"/>
    <property type="match status" value="4"/>
</dbReference>
<evidence type="ECO:0000256" key="1">
    <source>
        <dbReference type="SAM" id="MobiDB-lite"/>
    </source>
</evidence>
<keyword evidence="4" id="KW-1185">Reference proteome</keyword>
<comment type="caution">
    <text evidence="3">The sequence shown here is derived from an EMBL/GenBank/DDBJ whole genome shotgun (WGS) entry which is preliminary data.</text>
</comment>
<dbReference type="InterPro" id="IPR052208">
    <property type="entry name" value="DmX-like/RAVE_component"/>
</dbReference>
<dbReference type="STRING" id="2070753.A0A3A3A4U7"/>
<evidence type="ECO:0000259" key="2">
    <source>
        <dbReference type="Pfam" id="PF12234"/>
    </source>
</evidence>
<dbReference type="Gene3D" id="2.130.10.10">
    <property type="entry name" value="YVTN repeat-like/Quinoprotein amine dehydrogenase"/>
    <property type="match status" value="2"/>
</dbReference>
<name>A0A3A3A4U7_9EURO</name>
<sequence length="1333" mass="149705">MRAVLPGNPPAKLQAFSTALWDGLRVVAYISGQALVILGGPQKLLQTIYVDETESLEAVIVDDASGKIAVCGGSSVFMYQPYGIRDETLKWSLVHTFSNDDDDEPISTLSWGSSDELLLGNSHLSLWFLNDVPRLVWKRKLATPVKFAQFSPDATLVVTTGHYDRIVKVWRRLSFGADDVRFEVSYLRHPAVVTGLHWRKPYHRDQSMENVLYTFCANNKIRVWAVTDSHAPSALQFWTQIDMEASVQPRHTVDGNHAERRYGFILDSRDFCVATEGAVQRSTGNKDNHALEHIIEVANKSPEICVVIDGQGHMSAWALEDVGSRYRSDLKMFNILHVEGLNFSFMPGLSAKEDYARLCAFQSTTSEDSISILAHHFDGRIEWFDSQVDVLFDPAPRRRRISLKGSWTGHNGPIKKIVRNAVGDTLASRTDDSKALIWKQQRKDGGSSLLRQSSLLSDEHIHRSCVIQDGDFLVNLHHNSLSLWDIRSFHAERLAVSPFQMSSVPLCILPIPTADADTGVVYIATIGADTNGIAWEIQLPIMKGQANGDTDGPSCHLKQFCTFNLGIQEDVSYILPVDPAGPQTEVSGFFDVFSADIALSYTQTGIVRTWTAKVDKEKSHVEWLLTSTVETGIVNPSLASGSSIRKAALVDEDRTHLTIWDTSGAQLEFEEHFSHQDIIRDLDWTSTPDMQSILAVGFPHKVILLSQLRYDYLDSRPSWTQVREIRIRDLTPHPIGDSCWLTNGNLVIGAGNQLFVYDKAIDIGDPLVSELRIQSRGLSSVDLFEVVSRLNGPLPVYHPQFLAQCILSGKSNLVHGVLMALHRRLKFYTEGDGIDTFLEMPLEDFYEEHDTPQKASSKEMHSSYADFSVEEEPSVMDEQTATILNGNLARITLPQLSSQEQFRLADTIECVATVEKHRRSMDDNAARYLLFFRQHMLRRTQGVANKDTVSWREIVWAFHSGSQDILSDLVSRQFGGKMTWKSARESGIFMWLSDTAAIQSQLEIVARNEYTKTEEKNPVDCALYYLALRKKNVLQGLWRIAYWHREQAATSRLLANDFREPRWKTSALKNAYALLGKRRFEYAATFFLLADHLRDAAHILMNQVGDLQLAIAITRAYEGDGGPVLKEILEERILPEAAADGNRWMASWAFWMLGRRDMAVRSLITPIESLVLSTPSSPGSPGLVKLQAKSYLSNDPALVVLYKQLREKTLQTLKGASQVPAQAEWNFILRNARLYDRMGCDLLALDLVRHWEFLGGAPSPKSVKDVSTELQENGVDYRKMLRRRSSLVVADMPIRPAVSQEPTSPVAPKPKPKPPPSTFHEPDANSLLDTFGF</sequence>
<dbReference type="OrthoDB" id="342131at2759"/>
<proteinExistence type="predicted"/>
<protein>
    <submittedName>
        <fullName evidence="3">WD repeat protein</fullName>
    </submittedName>
</protein>
<dbReference type="InterPro" id="IPR001680">
    <property type="entry name" value="WD40_rpt"/>
</dbReference>
<dbReference type="InterPro" id="IPR022033">
    <property type="entry name" value="Rav1p_C"/>
</dbReference>
<dbReference type="GO" id="GO:0043291">
    <property type="term" value="C:RAVE complex"/>
    <property type="evidence" value="ECO:0007669"/>
    <property type="project" value="TreeGrafter"/>
</dbReference>
<dbReference type="PANTHER" id="PTHR13950:SF9">
    <property type="entry name" value="RABCONNECTIN-3A"/>
    <property type="match status" value="1"/>
</dbReference>
<dbReference type="InterPro" id="IPR015943">
    <property type="entry name" value="WD40/YVTN_repeat-like_dom_sf"/>
</dbReference>
<feature type="domain" description="RAVE complex protein Rav1 C-terminal" evidence="2">
    <location>
        <begin position="605"/>
        <end position="1247"/>
    </location>
</feature>
<dbReference type="PANTHER" id="PTHR13950">
    <property type="entry name" value="RABCONNECTIN-RELATED"/>
    <property type="match status" value="1"/>
</dbReference>
<dbReference type="GO" id="GO:0007035">
    <property type="term" value="P:vacuolar acidification"/>
    <property type="evidence" value="ECO:0007669"/>
    <property type="project" value="TreeGrafter"/>
</dbReference>
<evidence type="ECO:0000313" key="3">
    <source>
        <dbReference type="EMBL" id="RJE25035.1"/>
    </source>
</evidence>
<reference evidence="4" key="1">
    <citation type="submission" date="2017-02" db="EMBL/GenBank/DDBJ databases">
        <authorList>
            <person name="Tafer H."/>
            <person name="Lopandic K."/>
        </authorList>
    </citation>
    <scope>NUCLEOTIDE SEQUENCE [LARGE SCALE GENOMIC DNA]</scope>
    <source>
        <strain evidence="4">CBS 366.77</strain>
    </source>
</reference>
<gene>
    <name evidence="3" type="ORF">PHISCL_02628</name>
</gene>